<dbReference type="PROSITE" id="PS51257">
    <property type="entry name" value="PROKAR_LIPOPROTEIN"/>
    <property type="match status" value="1"/>
</dbReference>
<proteinExistence type="predicted"/>
<organism evidence="1 2">
    <name type="scientific">Otariodibacter oris</name>
    <dbReference type="NCBI Taxonomy" id="1032623"/>
    <lineage>
        <taxon>Bacteria</taxon>
        <taxon>Pseudomonadati</taxon>
        <taxon>Pseudomonadota</taxon>
        <taxon>Gammaproteobacteria</taxon>
        <taxon>Pasteurellales</taxon>
        <taxon>Pasteurellaceae</taxon>
        <taxon>Otariodibacter</taxon>
    </lineage>
</organism>
<evidence type="ECO:0000313" key="2">
    <source>
        <dbReference type="Proteomes" id="UP000280099"/>
    </source>
</evidence>
<sequence length="169" mass="19779">MKKLLITLSVFLSACSLSDQEIRANYAEHYKQSDEYVAQFAKNIEGLSVEQLAIDGAKKDKAKMNGQSRMQIDQYMYIENVRPNKNQVIYEYSFNPSWWKSLGESKQKDIQNNMQRDLIYRTCSLRTVALAQEKGLEEDHKYYYDYPNKSLAFELKTNKEICLSNGFVR</sequence>
<protein>
    <recommendedName>
        <fullName evidence="3">Lipoprotein</fullName>
    </recommendedName>
</protein>
<gene>
    <name evidence="1" type="ORF">DES31_1691</name>
</gene>
<evidence type="ECO:0008006" key="3">
    <source>
        <dbReference type="Google" id="ProtNLM"/>
    </source>
</evidence>
<reference evidence="1 2" key="1">
    <citation type="submission" date="2018-10" db="EMBL/GenBank/DDBJ databases">
        <title>Genomic Encyclopedia of Type Strains, Phase IV (KMG-IV): sequencing the most valuable type-strain genomes for metagenomic binning, comparative biology and taxonomic classification.</title>
        <authorList>
            <person name="Goeker M."/>
        </authorList>
    </citation>
    <scope>NUCLEOTIDE SEQUENCE [LARGE SCALE GENOMIC DNA]</scope>
    <source>
        <strain evidence="1 2">DSM 23800</strain>
    </source>
</reference>
<keyword evidence="2" id="KW-1185">Reference proteome</keyword>
<dbReference type="AlphaFoldDB" id="A0A420XFG2"/>
<dbReference type="OrthoDB" id="6466583at2"/>
<comment type="caution">
    <text evidence="1">The sequence shown here is derived from an EMBL/GenBank/DDBJ whole genome shotgun (WGS) entry which is preliminary data.</text>
</comment>
<dbReference type="RefSeq" id="WP_121123947.1">
    <property type="nucleotide sequence ID" value="NZ_CP016604.1"/>
</dbReference>
<dbReference type="EMBL" id="RBJC01000009">
    <property type="protein sequence ID" value="RKR71112.1"/>
    <property type="molecule type" value="Genomic_DNA"/>
</dbReference>
<accession>A0A420XFG2</accession>
<name>A0A420XFG2_9PAST</name>
<dbReference type="Proteomes" id="UP000280099">
    <property type="component" value="Unassembled WGS sequence"/>
</dbReference>
<evidence type="ECO:0000313" key="1">
    <source>
        <dbReference type="EMBL" id="RKR71112.1"/>
    </source>
</evidence>